<evidence type="ECO:0000256" key="2">
    <source>
        <dbReference type="SAM" id="MobiDB-lite"/>
    </source>
</evidence>
<feature type="compositionally biased region" description="Polar residues" evidence="2">
    <location>
        <begin position="689"/>
        <end position="700"/>
    </location>
</feature>
<reference evidence="3" key="1">
    <citation type="submission" date="2014-02" db="EMBL/GenBank/DDBJ databases">
        <authorList>
            <person name="Genoscope - CEA"/>
        </authorList>
    </citation>
    <scope>NUCLEOTIDE SEQUENCE</scope>
    <source>
        <strain evidence="3">LS3</strain>
    </source>
</reference>
<dbReference type="Pfam" id="PF05794">
    <property type="entry name" value="Tcp11"/>
    <property type="match status" value="1"/>
</dbReference>
<protein>
    <submittedName>
        <fullName evidence="3">ARAD1A00924p</fullName>
    </submittedName>
</protein>
<dbReference type="InterPro" id="IPR008862">
    <property type="entry name" value="Tcp11"/>
</dbReference>
<reference evidence="3" key="2">
    <citation type="submission" date="2014-06" db="EMBL/GenBank/DDBJ databases">
        <title>The complete genome of Blastobotrys (Arxula) adeninivorans LS3 - a yeast of biotechnological interest.</title>
        <authorList>
            <person name="Kunze G."/>
            <person name="Gaillardin C."/>
            <person name="Czernicka M."/>
            <person name="Durrens P."/>
            <person name="Martin T."/>
            <person name="Boer E."/>
            <person name="Gabaldon T."/>
            <person name="Cruz J."/>
            <person name="Talla E."/>
            <person name="Marck C."/>
            <person name="Goffeau A."/>
            <person name="Barbe V."/>
            <person name="Baret P."/>
            <person name="Baronian K."/>
            <person name="Beier S."/>
            <person name="Bleykasten C."/>
            <person name="Bode R."/>
            <person name="Casaregola S."/>
            <person name="Despons L."/>
            <person name="Fairhead C."/>
            <person name="Giersberg M."/>
            <person name="Gierski P."/>
            <person name="Hahnel U."/>
            <person name="Hartmann A."/>
            <person name="Jankowska D."/>
            <person name="Jubin C."/>
            <person name="Jung P."/>
            <person name="Lafontaine I."/>
            <person name="Leh-Louis V."/>
            <person name="Lemaire M."/>
            <person name="Marcet-Houben M."/>
            <person name="Mascher M."/>
            <person name="Morel G."/>
            <person name="Richard G.-F."/>
            <person name="Riechen J."/>
            <person name="Sacerdot C."/>
            <person name="Sarkar A."/>
            <person name="Savel G."/>
            <person name="Schacherer J."/>
            <person name="Sherman D."/>
            <person name="Straub M.-L."/>
            <person name="Stein N."/>
            <person name="Thierry A."/>
            <person name="Trautwein-Schult A."/>
            <person name="Westhof E."/>
            <person name="Worch S."/>
            <person name="Dujon B."/>
            <person name="Souciet J.-L."/>
            <person name="Wincker P."/>
            <person name="Scholz U."/>
            <person name="Neuveglise N."/>
        </authorList>
    </citation>
    <scope>NUCLEOTIDE SEQUENCE</scope>
    <source>
        <strain evidence="3">LS3</strain>
    </source>
</reference>
<evidence type="ECO:0000313" key="3">
    <source>
        <dbReference type="EMBL" id="CDP33063.1"/>
    </source>
</evidence>
<sequence length="711" mass="80346">MTELESAVCRIQRAYRLHRLRLVIRSLRESDPWLFDWTPNVLTVDELKRKFSHRPFFDNISQFFYLISQGFRDCHKYYAKLFLIAYMLNHDRRKTSPLTKRIQTLGYAFLSACEDPSDMFTKIRFMDAYSCYYQGFLDSKCKDTAKMVQPVLDELAKCVSEYGKSQSSRSPSTFRCHSCIEKLRSTTDLYITILSALVGSKAHAQRLVRLEMAKGFILAQLAPLSEPIEDKSCYGAKDLVCRAKALQLMLDPNTESVRISSREEKYDGQRYSKCSVMRSPCHIKHNYVKQLIRCNFHSAQCSKVELYDPCRIVKCEPSTSQECWIPSFITHIKGVLDMMNQKLDVDEQCIAQQCAHNCYNPASLVDRVLTLMANVNIDSDKVAEIRQSFDNYGCTQSILFRILDRLDHMRVTYLDSCYMSCKSDMIERSSRCELGYFISDLSSNTCGVGGLLKWIDKAHTGAAGTDGTILTKFKLQFAAHMASFPGPSHLDSFPETFRLLRLPILRNLIKVRDTVLAFTLVHFVVNISGEPGDIARLKKRIMEILSTDVYVSQSEMVLRICDAISMERPLLSGDDLRVLRGLVSKVIRKPDIATEKVPSLALARIRAAIEQRLLDQPKSGPCLEYFSDEVESIVTTTKGLWDLSLKVYQPIYSAVLDGDAFWESCAMVLSGDPPQSTTAASTPPVASSNSQSPLLTSASIHASPADHPGQV</sequence>
<organism evidence="3">
    <name type="scientific">Blastobotrys adeninivorans</name>
    <name type="common">Yeast</name>
    <name type="synonym">Arxula adeninivorans</name>
    <dbReference type="NCBI Taxonomy" id="409370"/>
    <lineage>
        <taxon>Eukaryota</taxon>
        <taxon>Fungi</taxon>
        <taxon>Dikarya</taxon>
        <taxon>Ascomycota</taxon>
        <taxon>Saccharomycotina</taxon>
        <taxon>Dipodascomycetes</taxon>
        <taxon>Dipodascales</taxon>
        <taxon>Trichomonascaceae</taxon>
        <taxon>Blastobotrys</taxon>
    </lineage>
</organism>
<name>A0A060SWD1_BLAAD</name>
<accession>A0A060SWD1</accession>
<dbReference type="AlphaFoldDB" id="A0A060SWD1"/>
<comment type="similarity">
    <text evidence="1">Belongs to the TCP11 family.</text>
</comment>
<feature type="compositionally biased region" description="Low complexity" evidence="2">
    <location>
        <begin position="673"/>
        <end position="688"/>
    </location>
</feature>
<dbReference type="EMBL" id="HG937691">
    <property type="protein sequence ID" value="CDP33063.1"/>
    <property type="molecule type" value="Genomic_DNA"/>
</dbReference>
<feature type="region of interest" description="Disordered" evidence="2">
    <location>
        <begin position="672"/>
        <end position="711"/>
    </location>
</feature>
<gene>
    <name evidence="3" type="ORF">GNLVRS02_ARAD1A00924g</name>
</gene>
<evidence type="ECO:0000256" key="1">
    <source>
        <dbReference type="ARBA" id="ARBA00010954"/>
    </source>
</evidence>
<proteinExistence type="inferred from homology"/>
<dbReference type="PROSITE" id="PS50096">
    <property type="entry name" value="IQ"/>
    <property type="match status" value="1"/>
</dbReference>